<evidence type="ECO:0000256" key="7">
    <source>
        <dbReference type="SAM" id="Phobius"/>
    </source>
</evidence>
<evidence type="ECO:0000313" key="11">
    <source>
        <dbReference type="Proteomes" id="UP000441162"/>
    </source>
</evidence>
<keyword evidence="3" id="KW-1003">Cell membrane</keyword>
<feature type="domain" description="Acyltransferase 3" evidence="8">
    <location>
        <begin position="3"/>
        <end position="315"/>
    </location>
</feature>
<feature type="transmembrane region" description="Helical" evidence="7">
    <location>
        <begin position="122"/>
        <end position="139"/>
    </location>
</feature>
<dbReference type="PANTHER" id="PTHR40074:SF2">
    <property type="entry name" value="O-ACETYLTRANSFERASE WECH"/>
    <property type="match status" value="1"/>
</dbReference>
<dbReference type="EMBL" id="VVZA01000039">
    <property type="protein sequence ID" value="KAA5401174.1"/>
    <property type="molecule type" value="Genomic_DNA"/>
</dbReference>
<comment type="subcellular location">
    <subcellularLocation>
        <location evidence="1">Cell membrane</location>
        <topology evidence="1">Multi-pass membrane protein</topology>
    </subcellularLocation>
</comment>
<dbReference type="PANTHER" id="PTHR40074">
    <property type="entry name" value="O-ACETYLTRANSFERASE WECH"/>
    <property type="match status" value="1"/>
</dbReference>
<organism evidence="9 12">
    <name type="scientific">Phocaeicola dorei</name>
    <dbReference type="NCBI Taxonomy" id="357276"/>
    <lineage>
        <taxon>Bacteria</taxon>
        <taxon>Pseudomonadati</taxon>
        <taxon>Bacteroidota</taxon>
        <taxon>Bacteroidia</taxon>
        <taxon>Bacteroidales</taxon>
        <taxon>Bacteroidaceae</taxon>
        <taxon>Phocaeicola</taxon>
    </lineage>
</organism>
<dbReference type="GO" id="GO:0016413">
    <property type="term" value="F:O-acetyltransferase activity"/>
    <property type="evidence" value="ECO:0007669"/>
    <property type="project" value="TreeGrafter"/>
</dbReference>
<evidence type="ECO:0000256" key="5">
    <source>
        <dbReference type="ARBA" id="ARBA00022989"/>
    </source>
</evidence>
<keyword evidence="5 7" id="KW-1133">Transmembrane helix</keyword>
<dbReference type="AlphaFoldDB" id="A0A4V1YW76"/>
<keyword evidence="9" id="KW-0808">Transferase</keyword>
<evidence type="ECO:0000313" key="9">
    <source>
        <dbReference type="EMBL" id="KAA5392620.1"/>
    </source>
</evidence>
<dbReference type="EMBL" id="VVYY01000030">
    <property type="protein sequence ID" value="KAA5392620.1"/>
    <property type="molecule type" value="Genomic_DNA"/>
</dbReference>
<dbReference type="Pfam" id="PF01757">
    <property type="entry name" value="Acyl_transf_3"/>
    <property type="match status" value="1"/>
</dbReference>
<evidence type="ECO:0000256" key="6">
    <source>
        <dbReference type="ARBA" id="ARBA00023136"/>
    </source>
</evidence>
<feature type="transmembrane region" description="Helical" evidence="7">
    <location>
        <begin position="79"/>
        <end position="102"/>
    </location>
</feature>
<feature type="transmembrane region" description="Helical" evidence="7">
    <location>
        <begin position="294"/>
        <end position="317"/>
    </location>
</feature>
<evidence type="ECO:0000256" key="4">
    <source>
        <dbReference type="ARBA" id="ARBA00022692"/>
    </source>
</evidence>
<feature type="transmembrane region" description="Helical" evidence="7">
    <location>
        <begin position="48"/>
        <end position="67"/>
    </location>
</feature>
<evidence type="ECO:0000256" key="1">
    <source>
        <dbReference type="ARBA" id="ARBA00004651"/>
    </source>
</evidence>
<proteinExistence type="inferred from homology"/>
<keyword evidence="4 7" id="KW-0812">Transmembrane</keyword>
<dbReference type="GO" id="GO:0005886">
    <property type="term" value="C:plasma membrane"/>
    <property type="evidence" value="ECO:0007669"/>
    <property type="project" value="UniProtKB-SubCell"/>
</dbReference>
<feature type="transmembrane region" description="Helical" evidence="7">
    <location>
        <begin position="232"/>
        <end position="250"/>
    </location>
</feature>
<accession>A0A4V1YW76</accession>
<evidence type="ECO:0000256" key="3">
    <source>
        <dbReference type="ARBA" id="ARBA00022475"/>
    </source>
</evidence>
<feature type="transmembrane region" description="Helical" evidence="7">
    <location>
        <begin position="175"/>
        <end position="196"/>
    </location>
</feature>
<dbReference type="GO" id="GO:0009246">
    <property type="term" value="P:enterobacterial common antigen biosynthetic process"/>
    <property type="evidence" value="ECO:0007669"/>
    <property type="project" value="TreeGrafter"/>
</dbReference>
<keyword evidence="9" id="KW-0012">Acyltransferase</keyword>
<dbReference type="RefSeq" id="WP_054349809.1">
    <property type="nucleotide sequence ID" value="NZ_JBDMNZ010000014.1"/>
</dbReference>
<evidence type="ECO:0000313" key="10">
    <source>
        <dbReference type="EMBL" id="KAA5401174.1"/>
    </source>
</evidence>
<dbReference type="InterPro" id="IPR002656">
    <property type="entry name" value="Acyl_transf_3_dom"/>
</dbReference>
<dbReference type="Proteomes" id="UP000441162">
    <property type="component" value="Unassembled WGS sequence"/>
</dbReference>
<comment type="similarity">
    <text evidence="2">Belongs to the acyltransferase 3 family.</text>
</comment>
<comment type="caution">
    <text evidence="9">The sequence shown here is derived from an EMBL/GenBank/DDBJ whole genome shotgun (WGS) entry which is preliminary data.</text>
</comment>
<evidence type="ECO:0000313" key="12">
    <source>
        <dbReference type="Proteomes" id="UP000481616"/>
    </source>
</evidence>
<reference evidence="11 12" key="1">
    <citation type="journal article" date="2019" name="Nat. Med.">
        <title>A library of human gut bacterial isolates paired with longitudinal multiomics data enables mechanistic microbiome research.</title>
        <authorList>
            <person name="Poyet M."/>
            <person name="Groussin M."/>
            <person name="Gibbons S.M."/>
            <person name="Avila-Pacheco J."/>
            <person name="Jiang X."/>
            <person name="Kearney S.M."/>
            <person name="Perrotta A.R."/>
            <person name="Berdy B."/>
            <person name="Zhao S."/>
            <person name="Lieberman T.D."/>
            <person name="Swanson P.K."/>
            <person name="Smith M."/>
            <person name="Roesemann S."/>
            <person name="Alexander J.E."/>
            <person name="Rich S.A."/>
            <person name="Livny J."/>
            <person name="Vlamakis H."/>
            <person name="Clish C."/>
            <person name="Bullock K."/>
            <person name="Deik A."/>
            <person name="Scott J."/>
            <person name="Pierce K.A."/>
            <person name="Xavier R.J."/>
            <person name="Alm E.J."/>
        </authorList>
    </citation>
    <scope>NUCLEOTIDE SEQUENCE [LARGE SCALE GENOMIC DNA]</scope>
    <source>
        <strain evidence="9 12">BIOML-A1</strain>
        <strain evidence="10 11">BIOML-A4</strain>
    </source>
</reference>
<feature type="transmembrane region" description="Helical" evidence="7">
    <location>
        <begin position="208"/>
        <end position="226"/>
    </location>
</feature>
<name>A0A4V1YW76_9BACT</name>
<protein>
    <submittedName>
        <fullName evidence="9">Acyltransferase</fullName>
    </submittedName>
</protein>
<sequence length="327" mass="37423">MRINYINGLRLIATLGVVFLHASAGILDLREIPSPTDKFMHTCFKYSMQFAVPIFVMISGALFLNPAKEIGYPLMLRKYVKRIALALLIFGLPMCLIETYFSNSGGVLTSIIHFITGHSWTHMWYLYMLIGLYLITPIIKPFVTQATDKDWIAALILMFVISSLFPTLNNMGAGLTSWMIISTPYIFIYMLGYWLCWKAPQGIVGNRSALTVVTLLCLAIIVAKCYYGFNYYGYADPVTICLAATLFLLFRSFNMNWKFANWIAPYCFGIYLVHNVFINFAYKFLKIETESVVPILNFIGFFLLFTLLSLASTYILMKIPFMRKYIL</sequence>
<dbReference type="Proteomes" id="UP000481616">
    <property type="component" value="Unassembled WGS sequence"/>
</dbReference>
<feature type="transmembrane region" description="Helical" evidence="7">
    <location>
        <begin position="262"/>
        <end position="282"/>
    </location>
</feature>
<evidence type="ECO:0000259" key="8">
    <source>
        <dbReference type="Pfam" id="PF01757"/>
    </source>
</evidence>
<keyword evidence="6 7" id="KW-0472">Membrane</keyword>
<feature type="transmembrane region" description="Helical" evidence="7">
    <location>
        <begin position="151"/>
        <end position="169"/>
    </location>
</feature>
<gene>
    <name evidence="10" type="ORF">F2Y51_22935</name>
    <name evidence="9" type="ORF">F2Y58_21885</name>
</gene>
<evidence type="ECO:0000256" key="2">
    <source>
        <dbReference type="ARBA" id="ARBA00007400"/>
    </source>
</evidence>